<evidence type="ECO:0000256" key="7">
    <source>
        <dbReference type="ARBA" id="ARBA00022989"/>
    </source>
</evidence>
<reference evidence="12 13" key="1">
    <citation type="submission" date="2014-08" db="EMBL/GenBank/DDBJ databases">
        <title>Complete genome sequence of Corynebacterium ureicelerivorans DSM 45051, a lipophilic and urea-splitting isolate from a blood culture of a septicaemia patient.</title>
        <authorList>
            <person name="Tippelt A."/>
            <person name="Albersmeier A."/>
            <person name="Brinkrolf K."/>
            <person name="Ruckert C."/>
            <person name="Tauch A."/>
        </authorList>
    </citation>
    <scope>NUCLEOTIDE SEQUENCE [LARGE SCALE GENOMIC DNA]</scope>
    <source>
        <strain evidence="12 13">IMMIB RIV-2301</strain>
    </source>
</reference>
<dbReference type="GO" id="GO:0022900">
    <property type="term" value="P:electron transport chain"/>
    <property type="evidence" value="ECO:0007669"/>
    <property type="project" value="InterPro"/>
</dbReference>
<comment type="subunit">
    <text evidence="10">Associates with subunits I, II and III to form cytochrome c oxidase.</text>
</comment>
<keyword evidence="6 10" id="KW-1278">Translocase</keyword>
<dbReference type="HOGENOM" id="CLU_145919_0_0_11"/>
<dbReference type="RefSeq" id="WP_038612412.1">
    <property type="nucleotide sequence ID" value="NZ_CAMIAM010000011.1"/>
</dbReference>
<dbReference type="AlphaFoldDB" id="A0A077HLS4"/>
<gene>
    <name evidence="12" type="ORF">CUREI_08055</name>
</gene>
<dbReference type="OrthoDB" id="5244617at2"/>
<evidence type="ECO:0000256" key="9">
    <source>
        <dbReference type="ARBA" id="ARBA00047816"/>
    </source>
</evidence>
<evidence type="ECO:0000256" key="6">
    <source>
        <dbReference type="ARBA" id="ARBA00022967"/>
    </source>
</evidence>
<keyword evidence="5 11" id="KW-0812">Transmembrane</keyword>
<comment type="catalytic activity">
    <reaction evidence="9 10">
        <text>4 Fe(II)-[cytochrome c] + O2 + 8 H(+)(in) = 4 Fe(III)-[cytochrome c] + 2 H2O + 4 H(+)(out)</text>
        <dbReference type="Rhea" id="RHEA:11436"/>
        <dbReference type="Rhea" id="RHEA-COMP:10350"/>
        <dbReference type="Rhea" id="RHEA-COMP:14399"/>
        <dbReference type="ChEBI" id="CHEBI:15377"/>
        <dbReference type="ChEBI" id="CHEBI:15378"/>
        <dbReference type="ChEBI" id="CHEBI:15379"/>
        <dbReference type="ChEBI" id="CHEBI:29033"/>
        <dbReference type="ChEBI" id="CHEBI:29034"/>
        <dbReference type="EC" id="7.1.1.9"/>
    </reaction>
</comment>
<organism evidence="12 13">
    <name type="scientific">Corynebacterium ureicelerivorans</name>
    <dbReference type="NCBI Taxonomy" id="401472"/>
    <lineage>
        <taxon>Bacteria</taxon>
        <taxon>Bacillati</taxon>
        <taxon>Actinomycetota</taxon>
        <taxon>Actinomycetes</taxon>
        <taxon>Mycobacteriales</taxon>
        <taxon>Corynebacteriaceae</taxon>
        <taxon>Corynebacterium</taxon>
    </lineage>
</organism>
<name>A0A077HLS4_9CORY</name>
<evidence type="ECO:0000313" key="13">
    <source>
        <dbReference type="Proteomes" id="UP000028939"/>
    </source>
</evidence>
<keyword evidence="7 11" id="KW-1133">Transmembrane helix</keyword>
<evidence type="ECO:0000256" key="10">
    <source>
        <dbReference type="PIRNR" id="PIRNR017385"/>
    </source>
</evidence>
<comment type="similarity">
    <text evidence="3 10">Belongs to the cytochrome c oxidase bacterial subunit CtaF family.</text>
</comment>
<feature type="transmembrane region" description="Helical" evidence="11">
    <location>
        <begin position="113"/>
        <end position="134"/>
    </location>
</feature>
<dbReference type="Proteomes" id="UP000028939">
    <property type="component" value="Chromosome"/>
</dbReference>
<keyword evidence="13" id="KW-1185">Reference proteome</keyword>
<evidence type="ECO:0000256" key="8">
    <source>
        <dbReference type="ARBA" id="ARBA00023136"/>
    </source>
</evidence>
<dbReference type="GO" id="GO:0004129">
    <property type="term" value="F:cytochrome-c oxidase activity"/>
    <property type="evidence" value="ECO:0007669"/>
    <property type="project" value="UniProtKB-EC"/>
</dbReference>
<dbReference type="KEGG" id="cuv:CUREI_08055"/>
<protein>
    <recommendedName>
        <fullName evidence="10">Cytochrome c oxidase polypeptide 4</fullName>
        <ecNumber evidence="10">7.1.1.9</ecNumber>
    </recommendedName>
    <alternativeName>
        <fullName evidence="10">Cytochrome aa3 subunit 4</fullName>
    </alternativeName>
    <alternativeName>
        <fullName evidence="10">Cytochrome c oxidase polypeptide IV</fullName>
    </alternativeName>
</protein>
<evidence type="ECO:0000313" key="12">
    <source>
        <dbReference type="EMBL" id="AIL97255.1"/>
    </source>
</evidence>
<keyword evidence="8 10" id="KW-0472">Membrane</keyword>
<dbReference type="PIRSF" id="PIRSF017385">
    <property type="entry name" value="CtaF"/>
    <property type="match status" value="1"/>
</dbReference>
<evidence type="ECO:0000256" key="11">
    <source>
        <dbReference type="SAM" id="Phobius"/>
    </source>
</evidence>
<accession>A0A077HLS4</accession>
<feature type="transmembrane region" description="Helical" evidence="11">
    <location>
        <begin position="7"/>
        <end position="28"/>
    </location>
</feature>
<evidence type="ECO:0000256" key="4">
    <source>
        <dbReference type="ARBA" id="ARBA00022475"/>
    </source>
</evidence>
<evidence type="ECO:0000256" key="3">
    <source>
        <dbReference type="ARBA" id="ARBA00006870"/>
    </source>
</evidence>
<dbReference type="EC" id="7.1.1.9" evidence="10"/>
<evidence type="ECO:0000256" key="1">
    <source>
        <dbReference type="ARBA" id="ARBA00002536"/>
    </source>
</evidence>
<feature type="transmembrane region" description="Helical" evidence="11">
    <location>
        <begin position="40"/>
        <end position="62"/>
    </location>
</feature>
<sequence length="143" mass="15608">MGTGSKVFYAIGTFLALMAVFYILATSWIGEDAYLFGIEWIGSVGLVLAAVFSFMLAGYLNITERRMDIVPEDWEEAEIEDGAGVLGFFSPGSIWPFAMSMSIGVLGLGIAFWQLWLLAIGAVLLIGTTAMLNLQYGIPREKH</sequence>
<evidence type="ECO:0000256" key="5">
    <source>
        <dbReference type="ARBA" id="ARBA00022692"/>
    </source>
</evidence>
<dbReference type="Pfam" id="PF12270">
    <property type="entry name" value="Cyt_c_ox_IV"/>
    <property type="match status" value="1"/>
</dbReference>
<dbReference type="EMBL" id="CP009215">
    <property type="protein sequence ID" value="AIL97255.1"/>
    <property type="molecule type" value="Genomic_DNA"/>
</dbReference>
<comment type="subcellular location">
    <subcellularLocation>
        <location evidence="2">Cell membrane</location>
        <topology evidence="2">Multi-pass membrane protein</topology>
    </subcellularLocation>
</comment>
<proteinExistence type="inferred from homology"/>
<dbReference type="STRING" id="401472.CUREI_08055"/>
<comment type="function">
    <text evidence="1 10">Part of cytochrome c oxidase, its function is unknown.</text>
</comment>
<feature type="transmembrane region" description="Helical" evidence="11">
    <location>
        <begin position="83"/>
        <end position="107"/>
    </location>
</feature>
<evidence type="ECO:0000256" key="2">
    <source>
        <dbReference type="ARBA" id="ARBA00004651"/>
    </source>
</evidence>
<dbReference type="InterPro" id="IPR021050">
    <property type="entry name" value="Cyt_c_oxidase_su4_actinobac"/>
</dbReference>
<dbReference type="GO" id="GO:0005886">
    <property type="term" value="C:plasma membrane"/>
    <property type="evidence" value="ECO:0007669"/>
    <property type="project" value="UniProtKB-SubCell"/>
</dbReference>
<keyword evidence="4 10" id="KW-1003">Cell membrane</keyword>